<organism evidence="10 11">
    <name type="scientific">Camellia sinensis</name>
    <name type="common">Tea plant</name>
    <name type="synonym">Thea sinensis</name>
    <dbReference type="NCBI Taxonomy" id="4442"/>
    <lineage>
        <taxon>Eukaryota</taxon>
        <taxon>Viridiplantae</taxon>
        <taxon>Streptophyta</taxon>
        <taxon>Embryophyta</taxon>
        <taxon>Tracheophyta</taxon>
        <taxon>Spermatophyta</taxon>
        <taxon>Magnoliopsida</taxon>
        <taxon>eudicotyledons</taxon>
        <taxon>Gunneridae</taxon>
        <taxon>Pentapetalae</taxon>
        <taxon>asterids</taxon>
        <taxon>Ericales</taxon>
        <taxon>Theaceae</taxon>
        <taxon>Camellia</taxon>
    </lineage>
</organism>
<dbReference type="GO" id="GO:0005506">
    <property type="term" value="F:iron ion binding"/>
    <property type="evidence" value="ECO:0007669"/>
    <property type="project" value="InterPro"/>
</dbReference>
<sequence length="209" mass="23644">MKKKKTKRKNNQKVFTQELLLAGTETSSNTVEWAMTELLRHPDIMSKVRKEVTKAVGEEGRIEESKILALPYLHAVVKETTKLHLSVPFLIPHKSETDVKLCDFQIPKNTQILVNVWAIARSTAYWENPTQFMPERPAFRLSSFGLGHRMCPGLPLAQTVVSLMIASLVYHFDWKLPDGSTLENLDMTDTFGLTLQRATPLLAIPTTRG</sequence>
<comment type="cofactor">
    <cofactor evidence="1 8">
        <name>heme</name>
        <dbReference type="ChEBI" id="CHEBI:30413"/>
    </cofactor>
</comment>
<dbReference type="InterPro" id="IPR001128">
    <property type="entry name" value="Cyt_P450"/>
</dbReference>
<dbReference type="InterPro" id="IPR036396">
    <property type="entry name" value="Cyt_P450_sf"/>
</dbReference>
<accession>A0A7J7HNK7</accession>
<proteinExistence type="inferred from homology"/>
<dbReference type="Gene3D" id="1.10.630.10">
    <property type="entry name" value="Cytochrome P450"/>
    <property type="match status" value="1"/>
</dbReference>
<dbReference type="SUPFAM" id="SSF48264">
    <property type="entry name" value="Cytochrome P450"/>
    <property type="match status" value="1"/>
</dbReference>
<dbReference type="GO" id="GO:0016705">
    <property type="term" value="F:oxidoreductase activity, acting on paired donors, with incorporation or reduction of molecular oxygen"/>
    <property type="evidence" value="ECO:0007669"/>
    <property type="project" value="InterPro"/>
</dbReference>
<evidence type="ECO:0000256" key="4">
    <source>
        <dbReference type="ARBA" id="ARBA00022723"/>
    </source>
</evidence>
<keyword evidence="4 8" id="KW-0479">Metal-binding</keyword>
<evidence type="ECO:0000313" key="10">
    <source>
        <dbReference type="EMBL" id="KAF5954440.1"/>
    </source>
</evidence>
<keyword evidence="7 9" id="KW-0503">Monooxygenase</keyword>
<keyword evidence="3 8" id="KW-0349">Heme</keyword>
<dbReference type="Proteomes" id="UP000593564">
    <property type="component" value="Unassembled WGS sequence"/>
</dbReference>
<evidence type="ECO:0000256" key="2">
    <source>
        <dbReference type="ARBA" id="ARBA00010617"/>
    </source>
</evidence>
<gene>
    <name evidence="10" type="ORF">HYC85_007296</name>
</gene>
<dbReference type="EMBL" id="JACBKZ010000003">
    <property type="protein sequence ID" value="KAF5954440.1"/>
    <property type="molecule type" value="Genomic_DNA"/>
</dbReference>
<name>A0A7J7HNK7_CAMSI</name>
<dbReference type="PRINTS" id="PR00463">
    <property type="entry name" value="EP450I"/>
</dbReference>
<dbReference type="PANTHER" id="PTHR47950:SF42">
    <property type="entry name" value="GERANIOL 8-HYDROXYLASE"/>
    <property type="match status" value="1"/>
</dbReference>
<protein>
    <recommendedName>
        <fullName evidence="12">Cytochrome P450</fullName>
    </recommendedName>
</protein>
<evidence type="ECO:0000256" key="3">
    <source>
        <dbReference type="ARBA" id="ARBA00022617"/>
    </source>
</evidence>
<dbReference type="PANTHER" id="PTHR47950">
    <property type="entry name" value="CYTOCHROME P450, FAMILY 76, SUBFAMILY C, POLYPEPTIDE 5-RELATED"/>
    <property type="match status" value="1"/>
</dbReference>
<evidence type="ECO:0000256" key="9">
    <source>
        <dbReference type="RuleBase" id="RU000461"/>
    </source>
</evidence>
<dbReference type="Pfam" id="PF00067">
    <property type="entry name" value="p450"/>
    <property type="match status" value="1"/>
</dbReference>
<evidence type="ECO:0008006" key="12">
    <source>
        <dbReference type="Google" id="ProtNLM"/>
    </source>
</evidence>
<evidence type="ECO:0000256" key="5">
    <source>
        <dbReference type="ARBA" id="ARBA00023002"/>
    </source>
</evidence>
<dbReference type="GO" id="GO:0020037">
    <property type="term" value="F:heme binding"/>
    <property type="evidence" value="ECO:0007669"/>
    <property type="project" value="InterPro"/>
</dbReference>
<feature type="binding site" description="axial binding residue" evidence="8">
    <location>
        <position position="151"/>
    </location>
    <ligand>
        <name>heme</name>
        <dbReference type="ChEBI" id="CHEBI:30413"/>
    </ligand>
    <ligandPart>
        <name>Fe</name>
        <dbReference type="ChEBI" id="CHEBI:18248"/>
    </ligandPart>
</feature>
<reference evidence="11" key="1">
    <citation type="journal article" date="2020" name="Nat. Commun.">
        <title>Genome assembly of wild tea tree DASZ reveals pedigree and selection history of tea varieties.</title>
        <authorList>
            <person name="Zhang W."/>
            <person name="Zhang Y."/>
            <person name="Qiu H."/>
            <person name="Guo Y."/>
            <person name="Wan H."/>
            <person name="Zhang X."/>
            <person name="Scossa F."/>
            <person name="Alseekh S."/>
            <person name="Zhang Q."/>
            <person name="Wang P."/>
            <person name="Xu L."/>
            <person name="Schmidt M.H."/>
            <person name="Jia X."/>
            <person name="Li D."/>
            <person name="Zhu A."/>
            <person name="Guo F."/>
            <person name="Chen W."/>
            <person name="Ni D."/>
            <person name="Usadel B."/>
            <person name="Fernie A.R."/>
            <person name="Wen W."/>
        </authorList>
    </citation>
    <scope>NUCLEOTIDE SEQUENCE [LARGE SCALE GENOMIC DNA]</scope>
    <source>
        <strain evidence="11">cv. G240</strain>
    </source>
</reference>
<dbReference type="PROSITE" id="PS00086">
    <property type="entry name" value="CYTOCHROME_P450"/>
    <property type="match status" value="1"/>
</dbReference>
<keyword evidence="5 9" id="KW-0560">Oxidoreductase</keyword>
<dbReference type="FunFam" id="1.10.630.10:FF:000126">
    <property type="entry name" value="Predicted protein"/>
    <property type="match status" value="1"/>
</dbReference>
<evidence type="ECO:0000256" key="1">
    <source>
        <dbReference type="ARBA" id="ARBA00001971"/>
    </source>
</evidence>
<evidence type="ECO:0000256" key="8">
    <source>
        <dbReference type="PIRSR" id="PIRSR602401-1"/>
    </source>
</evidence>
<keyword evidence="11" id="KW-1185">Reference proteome</keyword>
<dbReference type="InterPro" id="IPR002401">
    <property type="entry name" value="Cyt_P450_E_grp-I"/>
</dbReference>
<dbReference type="InterPro" id="IPR017972">
    <property type="entry name" value="Cyt_P450_CS"/>
</dbReference>
<dbReference type="GO" id="GO:0004497">
    <property type="term" value="F:monooxygenase activity"/>
    <property type="evidence" value="ECO:0007669"/>
    <property type="project" value="UniProtKB-KW"/>
</dbReference>
<dbReference type="AlphaFoldDB" id="A0A7J7HNK7"/>
<keyword evidence="6 8" id="KW-0408">Iron</keyword>
<dbReference type="PRINTS" id="PR00385">
    <property type="entry name" value="P450"/>
</dbReference>
<comment type="caution">
    <text evidence="10">The sequence shown here is derived from an EMBL/GenBank/DDBJ whole genome shotgun (WGS) entry which is preliminary data.</text>
</comment>
<evidence type="ECO:0000256" key="7">
    <source>
        <dbReference type="ARBA" id="ARBA00023033"/>
    </source>
</evidence>
<reference evidence="10 11" key="2">
    <citation type="submission" date="2020-07" db="EMBL/GenBank/DDBJ databases">
        <title>Genome assembly of wild tea tree DASZ reveals pedigree and selection history of tea varieties.</title>
        <authorList>
            <person name="Zhang W."/>
        </authorList>
    </citation>
    <scope>NUCLEOTIDE SEQUENCE [LARGE SCALE GENOMIC DNA]</scope>
    <source>
        <strain evidence="11">cv. G240</strain>
        <tissue evidence="10">Leaf</tissue>
    </source>
</reference>
<evidence type="ECO:0000256" key="6">
    <source>
        <dbReference type="ARBA" id="ARBA00023004"/>
    </source>
</evidence>
<comment type="similarity">
    <text evidence="2 9">Belongs to the cytochrome P450 family.</text>
</comment>
<evidence type="ECO:0000313" key="11">
    <source>
        <dbReference type="Proteomes" id="UP000593564"/>
    </source>
</evidence>